<dbReference type="AlphaFoldDB" id="A0A0V1M3C3"/>
<proteinExistence type="predicted"/>
<protein>
    <submittedName>
        <fullName evidence="1">Uncharacterized protein</fullName>
    </submittedName>
</protein>
<evidence type="ECO:0000313" key="1">
    <source>
        <dbReference type="EMBL" id="KRZ66225.1"/>
    </source>
</evidence>
<dbReference type="Proteomes" id="UP000054843">
    <property type="component" value="Unassembled WGS sequence"/>
</dbReference>
<evidence type="ECO:0000313" key="2">
    <source>
        <dbReference type="Proteomes" id="UP000054843"/>
    </source>
</evidence>
<keyword evidence="2" id="KW-1185">Reference proteome</keyword>
<accession>A0A0V1M3C3</accession>
<organism evidence="1 2">
    <name type="scientific">Trichinella papuae</name>
    <dbReference type="NCBI Taxonomy" id="268474"/>
    <lineage>
        <taxon>Eukaryota</taxon>
        <taxon>Metazoa</taxon>
        <taxon>Ecdysozoa</taxon>
        <taxon>Nematoda</taxon>
        <taxon>Enoplea</taxon>
        <taxon>Dorylaimia</taxon>
        <taxon>Trichinellida</taxon>
        <taxon>Trichinellidae</taxon>
        <taxon>Trichinella</taxon>
    </lineage>
</organism>
<comment type="caution">
    <text evidence="1">The sequence shown here is derived from an EMBL/GenBank/DDBJ whole genome shotgun (WGS) entry which is preliminary data.</text>
</comment>
<name>A0A0V1M3C3_9BILA</name>
<sequence length="59" mass="6658">MISSAFPPLLPLTVEYSRCHQLAGLLQSDLEFPDHDVVQGIWGSILPSCDYNKLNNREK</sequence>
<dbReference type="EMBL" id="JYDO01000255">
    <property type="protein sequence ID" value="KRZ66225.1"/>
    <property type="molecule type" value="Genomic_DNA"/>
</dbReference>
<reference evidence="1 2" key="1">
    <citation type="submission" date="2015-01" db="EMBL/GenBank/DDBJ databases">
        <title>Evolution of Trichinella species and genotypes.</title>
        <authorList>
            <person name="Korhonen P.K."/>
            <person name="Edoardo P."/>
            <person name="Giuseppe L.R."/>
            <person name="Gasser R.B."/>
        </authorList>
    </citation>
    <scope>NUCLEOTIDE SEQUENCE [LARGE SCALE GENOMIC DNA]</scope>
    <source>
        <strain evidence="1">ISS1980</strain>
    </source>
</reference>
<gene>
    <name evidence="1" type="ORF">T10_8320</name>
</gene>